<name>U5ETR1_9DIPT</name>
<keyword evidence="4 7" id="KW-0862">Zinc</keyword>
<dbReference type="SUPFAM" id="SSF57667">
    <property type="entry name" value="beta-beta-alpha zinc fingers"/>
    <property type="match status" value="3"/>
</dbReference>
<dbReference type="InterPro" id="IPR036236">
    <property type="entry name" value="Znf_C2H2_sf"/>
</dbReference>
<dbReference type="GO" id="GO:0008270">
    <property type="term" value="F:zinc ion binding"/>
    <property type="evidence" value="ECO:0007669"/>
    <property type="project" value="UniProtKB-UniRule"/>
</dbReference>
<dbReference type="Pfam" id="PF12874">
    <property type="entry name" value="zf-met"/>
    <property type="match status" value="1"/>
</dbReference>
<feature type="binding site" evidence="7">
    <location>
        <position position="5"/>
    </location>
    <ligand>
        <name>Zn(2+)</name>
        <dbReference type="ChEBI" id="CHEBI:29105"/>
    </ligand>
</feature>
<dbReference type="PANTHER" id="PTHR24393:SF34">
    <property type="entry name" value="PR_SET DOMAIN 13"/>
    <property type="match status" value="1"/>
</dbReference>
<feature type="region of interest" description="Disordered" evidence="8">
    <location>
        <begin position="112"/>
        <end position="133"/>
    </location>
</feature>
<dbReference type="Pfam" id="PF00096">
    <property type="entry name" value="zf-C2H2"/>
    <property type="match status" value="2"/>
</dbReference>
<feature type="binding site" evidence="7">
    <location>
        <position position="50"/>
    </location>
    <ligand>
        <name>Zn(2+)</name>
        <dbReference type="ChEBI" id="CHEBI:29105"/>
    </ligand>
</feature>
<keyword evidence="2" id="KW-0677">Repeat</keyword>
<dbReference type="Gene3D" id="3.40.1800.20">
    <property type="match status" value="1"/>
</dbReference>
<feature type="domain" description="C2H2-type" evidence="9">
    <location>
        <begin position="419"/>
        <end position="446"/>
    </location>
</feature>
<dbReference type="Gene3D" id="3.30.160.60">
    <property type="entry name" value="Classic Zinc Finger"/>
    <property type="match status" value="3"/>
</dbReference>
<dbReference type="AlphaFoldDB" id="U5ETR1"/>
<evidence type="ECO:0000259" key="10">
    <source>
        <dbReference type="PROSITE" id="PS51915"/>
    </source>
</evidence>
<feature type="binding site" evidence="7">
    <location>
        <position position="47"/>
    </location>
    <ligand>
        <name>Zn(2+)</name>
        <dbReference type="ChEBI" id="CHEBI:29105"/>
    </ligand>
</feature>
<evidence type="ECO:0000256" key="3">
    <source>
        <dbReference type="ARBA" id="ARBA00022771"/>
    </source>
</evidence>
<feature type="domain" description="C2H2-type" evidence="9">
    <location>
        <begin position="234"/>
        <end position="263"/>
    </location>
</feature>
<dbReference type="GO" id="GO:0000978">
    <property type="term" value="F:RNA polymerase II cis-regulatory region sequence-specific DNA binding"/>
    <property type="evidence" value="ECO:0007669"/>
    <property type="project" value="TreeGrafter"/>
</dbReference>
<dbReference type="PROSITE" id="PS00028">
    <property type="entry name" value="ZINC_FINGER_C2H2_1"/>
    <property type="match status" value="5"/>
</dbReference>
<feature type="binding site" evidence="7">
    <location>
        <position position="8"/>
    </location>
    <ligand>
        <name>Zn(2+)</name>
        <dbReference type="ChEBI" id="CHEBI:29105"/>
    </ligand>
</feature>
<protein>
    <submittedName>
        <fullName evidence="11">Putative zinc finger protein</fullName>
    </submittedName>
</protein>
<feature type="non-terminal residue" evidence="11">
    <location>
        <position position="493"/>
    </location>
</feature>
<dbReference type="Pfam" id="PF07776">
    <property type="entry name" value="zf-AD"/>
    <property type="match status" value="1"/>
</dbReference>
<dbReference type="SMART" id="SM00868">
    <property type="entry name" value="zf-AD"/>
    <property type="match status" value="1"/>
</dbReference>
<dbReference type="GO" id="GO:0005634">
    <property type="term" value="C:nucleus"/>
    <property type="evidence" value="ECO:0007669"/>
    <property type="project" value="InterPro"/>
</dbReference>
<feature type="region of interest" description="Disordered" evidence="8">
    <location>
        <begin position="154"/>
        <end position="196"/>
    </location>
</feature>
<evidence type="ECO:0000256" key="6">
    <source>
        <dbReference type="PROSITE-ProRule" id="PRU00042"/>
    </source>
</evidence>
<organism evidence="11">
    <name type="scientific">Corethrella appendiculata</name>
    <dbReference type="NCBI Taxonomy" id="1370023"/>
    <lineage>
        <taxon>Eukaryota</taxon>
        <taxon>Metazoa</taxon>
        <taxon>Ecdysozoa</taxon>
        <taxon>Arthropoda</taxon>
        <taxon>Hexapoda</taxon>
        <taxon>Insecta</taxon>
        <taxon>Pterygota</taxon>
        <taxon>Neoptera</taxon>
        <taxon>Endopterygota</taxon>
        <taxon>Diptera</taxon>
        <taxon>Nematocera</taxon>
        <taxon>Culicoidea</taxon>
        <taxon>Chaoboridae</taxon>
        <taxon>Corethrella</taxon>
    </lineage>
</organism>
<evidence type="ECO:0000256" key="8">
    <source>
        <dbReference type="SAM" id="MobiDB-lite"/>
    </source>
</evidence>
<dbReference type="EMBL" id="GANO01004244">
    <property type="protein sequence ID" value="JAB55627.1"/>
    <property type="molecule type" value="mRNA"/>
</dbReference>
<evidence type="ECO:0000256" key="5">
    <source>
        <dbReference type="ARBA" id="ARBA00023242"/>
    </source>
</evidence>
<dbReference type="InterPro" id="IPR013087">
    <property type="entry name" value="Znf_C2H2_type"/>
</dbReference>
<evidence type="ECO:0000256" key="2">
    <source>
        <dbReference type="ARBA" id="ARBA00022737"/>
    </source>
</evidence>
<feature type="domain" description="C2H2-type" evidence="9">
    <location>
        <begin position="365"/>
        <end position="387"/>
    </location>
</feature>
<dbReference type="PROSITE" id="PS50157">
    <property type="entry name" value="ZINC_FINGER_C2H2_2"/>
    <property type="match status" value="5"/>
</dbReference>
<feature type="domain" description="ZAD" evidence="10">
    <location>
        <begin position="3"/>
        <end position="74"/>
    </location>
</feature>
<sequence length="493" mass="57608">MNQICRFCLNECKNKFWKLNDIEIATKIEKIFTFKISDNEKLPTILCEQCQIIISNFYEFIEKAIYNQQVLLDDGSGFDVLEEEKLFDQEELKKLAPVVEIKTEITSDDDDDKKFDTSFSNESDDSDDEPLVKCKGKNSKEIKAINKEELDLPQAEAFSLEPPKRRKRKGDKISTDRGPIEKPIANNPEKKSKSTKQKGIYHCERCNLNFKVQKSFDDHNRLGAHIAFKVEKTFKCTNKRCGKLFSHQFELKSHMSKHKGYTKEEQEKIHQQINEQFDLKCEICGFKSDRFRKLAVHYKSEHDICGYIRCCTRKLFVTAEVCDHMRFHQNPECFKCEFCGRNFPFGDLLNQHLVAKHLSDDAKPYKCTKCKHSFTKESALRKHMIYHVPLTCKICNKELQSEHTLENHMVRVHGVGGKFMCDICGKVFPRVGAFNDHKLLHEGISRRKLKKSKKKRKTEGKLLDCDECNYMQCKSKGDLERHKARRHPKTNPD</sequence>
<evidence type="ECO:0000256" key="7">
    <source>
        <dbReference type="PROSITE-ProRule" id="PRU01263"/>
    </source>
</evidence>
<dbReference type="PROSITE" id="PS51915">
    <property type="entry name" value="ZAD"/>
    <property type="match status" value="1"/>
</dbReference>
<proteinExistence type="evidence at transcript level"/>
<evidence type="ECO:0000313" key="11">
    <source>
        <dbReference type="EMBL" id="JAB55627.1"/>
    </source>
</evidence>
<accession>U5ETR1</accession>
<dbReference type="FunFam" id="3.30.160.60:FF:000446">
    <property type="entry name" value="Zinc finger protein"/>
    <property type="match status" value="1"/>
</dbReference>
<feature type="domain" description="C2H2-type" evidence="9">
    <location>
        <begin position="334"/>
        <end position="362"/>
    </location>
</feature>
<keyword evidence="3 6" id="KW-0863">Zinc-finger</keyword>
<feature type="compositionally biased region" description="Basic and acidic residues" evidence="8">
    <location>
        <begin position="171"/>
        <end position="180"/>
    </location>
</feature>
<dbReference type="GO" id="GO:0001228">
    <property type="term" value="F:DNA-binding transcription activator activity, RNA polymerase II-specific"/>
    <property type="evidence" value="ECO:0007669"/>
    <property type="project" value="TreeGrafter"/>
</dbReference>
<evidence type="ECO:0000256" key="1">
    <source>
        <dbReference type="ARBA" id="ARBA00022723"/>
    </source>
</evidence>
<keyword evidence="1 7" id="KW-0479">Metal-binding</keyword>
<dbReference type="InterPro" id="IPR012934">
    <property type="entry name" value="Znf_AD"/>
</dbReference>
<dbReference type="SMART" id="SM00355">
    <property type="entry name" value="ZnF_C2H2"/>
    <property type="match status" value="8"/>
</dbReference>
<dbReference type="PANTHER" id="PTHR24393">
    <property type="entry name" value="ZINC FINGER PROTEIN"/>
    <property type="match status" value="1"/>
</dbReference>
<keyword evidence="5" id="KW-0539">Nucleus</keyword>
<reference evidence="11" key="1">
    <citation type="journal article" date="2014" name="Insect Biochem. Mol. Biol.">
        <title>An insight into the sialome of the frog biting fly, Corethrella appendiculata.</title>
        <authorList>
            <person name="Ribeiro J.M.C."/>
            <person name="Chagas A.C."/>
            <person name="Pham V.M."/>
            <person name="Lounibos L.P."/>
            <person name="Calvo E."/>
        </authorList>
    </citation>
    <scope>NUCLEOTIDE SEQUENCE</scope>
    <source>
        <tissue evidence="11">Salivary glands</tissue>
    </source>
</reference>
<evidence type="ECO:0000259" key="9">
    <source>
        <dbReference type="PROSITE" id="PS50157"/>
    </source>
</evidence>
<evidence type="ECO:0000256" key="4">
    <source>
        <dbReference type="ARBA" id="ARBA00022833"/>
    </source>
</evidence>
<dbReference type="SUPFAM" id="SSF57716">
    <property type="entry name" value="Glucocorticoid receptor-like (DNA-binding domain)"/>
    <property type="match status" value="1"/>
</dbReference>
<feature type="domain" description="C2H2-type" evidence="9">
    <location>
        <begin position="201"/>
        <end position="230"/>
    </location>
</feature>